<gene>
    <name evidence="5" type="ORF">SLS62_001792</name>
</gene>
<evidence type="ECO:0000256" key="1">
    <source>
        <dbReference type="ARBA" id="ARBA00022723"/>
    </source>
</evidence>
<dbReference type="Gene3D" id="6.10.140.2220">
    <property type="match status" value="1"/>
</dbReference>
<name>A0AAN9YVR6_9PEZI</name>
<dbReference type="Pfam" id="PF01753">
    <property type="entry name" value="zf-MYND"/>
    <property type="match status" value="1"/>
</dbReference>
<dbReference type="SUPFAM" id="SSF144232">
    <property type="entry name" value="HIT/MYND zinc finger-like"/>
    <property type="match status" value="1"/>
</dbReference>
<dbReference type="InterPro" id="IPR002893">
    <property type="entry name" value="Znf_MYND"/>
</dbReference>
<evidence type="ECO:0000256" key="3">
    <source>
        <dbReference type="ARBA" id="ARBA00022833"/>
    </source>
</evidence>
<evidence type="ECO:0000256" key="2">
    <source>
        <dbReference type="ARBA" id="ARBA00022771"/>
    </source>
</evidence>
<evidence type="ECO:0000259" key="4">
    <source>
        <dbReference type="PROSITE" id="PS01360"/>
    </source>
</evidence>
<organism evidence="5 6">
    <name type="scientific">Diatrype stigma</name>
    <dbReference type="NCBI Taxonomy" id="117547"/>
    <lineage>
        <taxon>Eukaryota</taxon>
        <taxon>Fungi</taxon>
        <taxon>Dikarya</taxon>
        <taxon>Ascomycota</taxon>
        <taxon>Pezizomycotina</taxon>
        <taxon>Sordariomycetes</taxon>
        <taxon>Xylariomycetidae</taxon>
        <taxon>Xylariales</taxon>
        <taxon>Diatrypaceae</taxon>
        <taxon>Diatrype</taxon>
    </lineage>
</organism>
<dbReference type="GO" id="GO:0008270">
    <property type="term" value="F:zinc ion binding"/>
    <property type="evidence" value="ECO:0007669"/>
    <property type="project" value="UniProtKB-KW"/>
</dbReference>
<dbReference type="PROSITE" id="PS01360">
    <property type="entry name" value="ZF_MYND_1"/>
    <property type="match status" value="1"/>
</dbReference>
<dbReference type="EMBL" id="JAKJXP020000008">
    <property type="protein sequence ID" value="KAK7756199.1"/>
    <property type="molecule type" value="Genomic_DNA"/>
</dbReference>
<dbReference type="AlphaFoldDB" id="A0AAN9YVR6"/>
<protein>
    <recommendedName>
        <fullName evidence="4">MYND-type domain-containing protein</fullName>
    </recommendedName>
</protein>
<keyword evidence="3" id="KW-0862">Zinc</keyword>
<evidence type="ECO:0000313" key="6">
    <source>
        <dbReference type="Proteomes" id="UP001320420"/>
    </source>
</evidence>
<comment type="caution">
    <text evidence="5">The sequence shown here is derived from an EMBL/GenBank/DDBJ whole genome shotgun (WGS) entry which is preliminary data.</text>
</comment>
<keyword evidence="2" id="KW-0863">Zinc-finger</keyword>
<sequence>MTEPSAKCDVCGKTSEDGVNLKNCERCNFGTFCSDSCRNADGPSHARPLCSVLHSLETKWYNRHRHGMSGFHPGALELITEERVEPITGERMGWGNCLVEEGPELKRKYEEDFGGDDSKLFEEWPQAYRYVQVAAAAAAPDE</sequence>
<feature type="domain" description="MYND-type" evidence="4">
    <location>
        <begin position="8"/>
        <end position="50"/>
    </location>
</feature>
<keyword evidence="1" id="KW-0479">Metal-binding</keyword>
<dbReference type="Proteomes" id="UP001320420">
    <property type="component" value="Unassembled WGS sequence"/>
</dbReference>
<proteinExistence type="predicted"/>
<keyword evidence="6" id="KW-1185">Reference proteome</keyword>
<evidence type="ECO:0000313" key="5">
    <source>
        <dbReference type="EMBL" id="KAK7756199.1"/>
    </source>
</evidence>
<accession>A0AAN9YVR6</accession>
<reference evidence="5 6" key="1">
    <citation type="submission" date="2024-02" db="EMBL/GenBank/DDBJ databases">
        <title>De novo assembly and annotation of 12 fungi associated with fruit tree decline syndrome in Ontario, Canada.</title>
        <authorList>
            <person name="Sulman M."/>
            <person name="Ellouze W."/>
            <person name="Ilyukhin E."/>
        </authorList>
    </citation>
    <scope>NUCLEOTIDE SEQUENCE [LARGE SCALE GENOMIC DNA]</scope>
    <source>
        <strain evidence="5 6">M11/M66-122</strain>
    </source>
</reference>